<comment type="caution">
    <text evidence="2">The sequence shown here is derived from an EMBL/GenBank/DDBJ whole genome shotgun (WGS) entry which is preliminary data.</text>
</comment>
<dbReference type="RefSeq" id="WP_126607996.1">
    <property type="nucleotide sequence ID" value="NZ_AP025144.1"/>
</dbReference>
<evidence type="ECO:0000313" key="2">
    <source>
        <dbReference type="EMBL" id="GLQ72049.1"/>
    </source>
</evidence>
<dbReference type="Proteomes" id="UP001156690">
    <property type="component" value="Unassembled WGS sequence"/>
</dbReference>
<keyword evidence="3" id="KW-1185">Reference proteome</keyword>
<proteinExistence type="predicted"/>
<feature type="transmembrane region" description="Helical" evidence="1">
    <location>
        <begin position="6"/>
        <end position="25"/>
    </location>
</feature>
<gene>
    <name evidence="2" type="ORF">GCM10007932_14090</name>
</gene>
<sequence>MEGKAVPAIAIWMFLVGILLATLAFNWQKIDDEASGTTFLMLENQITERANAYRQQWVISKQPSFIEYEGKKVQLDDNGWVLPLHGNEVNCKWWLETLYPRLGSTYLAAPETQMLSGYPTYHCRYKFNEEMVLDLVLNEKKLSISTIK</sequence>
<reference evidence="3" key="1">
    <citation type="journal article" date="2019" name="Int. J. Syst. Evol. Microbiol.">
        <title>The Global Catalogue of Microorganisms (GCM) 10K type strain sequencing project: providing services to taxonomists for standard genome sequencing and annotation.</title>
        <authorList>
            <consortium name="The Broad Institute Genomics Platform"/>
            <consortium name="The Broad Institute Genome Sequencing Center for Infectious Disease"/>
            <person name="Wu L."/>
            <person name="Ma J."/>
        </authorList>
    </citation>
    <scope>NUCLEOTIDE SEQUENCE [LARGE SCALE GENOMIC DNA]</scope>
    <source>
        <strain evidence="3">NBRC 15640</strain>
    </source>
</reference>
<organism evidence="2 3">
    <name type="scientific">Vibrio penaeicida</name>
    <dbReference type="NCBI Taxonomy" id="104609"/>
    <lineage>
        <taxon>Bacteria</taxon>
        <taxon>Pseudomonadati</taxon>
        <taxon>Pseudomonadota</taxon>
        <taxon>Gammaproteobacteria</taxon>
        <taxon>Vibrionales</taxon>
        <taxon>Vibrionaceae</taxon>
        <taxon>Vibrio</taxon>
    </lineage>
</organism>
<dbReference type="AlphaFoldDB" id="A0AAV5NNV7"/>
<accession>A0AAV5NNV7</accession>
<keyword evidence="1" id="KW-0812">Transmembrane</keyword>
<evidence type="ECO:0008006" key="4">
    <source>
        <dbReference type="Google" id="ProtNLM"/>
    </source>
</evidence>
<evidence type="ECO:0000313" key="3">
    <source>
        <dbReference type="Proteomes" id="UP001156690"/>
    </source>
</evidence>
<keyword evidence="1" id="KW-1133">Transmembrane helix</keyword>
<evidence type="ECO:0000256" key="1">
    <source>
        <dbReference type="SAM" id="Phobius"/>
    </source>
</evidence>
<protein>
    <recommendedName>
        <fullName evidence="4">MSHA biogenesis protein MshF</fullName>
    </recommendedName>
</protein>
<dbReference type="EMBL" id="BSNX01000011">
    <property type="protein sequence ID" value="GLQ72049.1"/>
    <property type="molecule type" value="Genomic_DNA"/>
</dbReference>
<keyword evidence="1" id="KW-0472">Membrane</keyword>
<name>A0AAV5NNV7_9VIBR</name>